<dbReference type="Proteomes" id="UP000799444">
    <property type="component" value="Unassembled WGS sequence"/>
</dbReference>
<accession>A0A9P4V320</accession>
<keyword evidence="4" id="KW-1185">Reference proteome</keyword>
<dbReference type="InterPro" id="IPR000073">
    <property type="entry name" value="AB_hydrolase_1"/>
</dbReference>
<dbReference type="AlphaFoldDB" id="A0A9P4V320"/>
<evidence type="ECO:0000259" key="2">
    <source>
        <dbReference type="Pfam" id="PF12697"/>
    </source>
</evidence>
<dbReference type="SUPFAM" id="SSF53474">
    <property type="entry name" value="alpha/beta-Hydrolases"/>
    <property type="match status" value="1"/>
</dbReference>
<dbReference type="InterPro" id="IPR029058">
    <property type="entry name" value="AB_hydrolase_fold"/>
</dbReference>
<proteinExistence type="predicted"/>
<feature type="domain" description="AB hydrolase-1" evidence="2">
    <location>
        <begin position="57"/>
        <end position="339"/>
    </location>
</feature>
<protein>
    <submittedName>
        <fullName evidence="3">Alpha/beta-hydrolase</fullName>
    </submittedName>
</protein>
<evidence type="ECO:0000256" key="1">
    <source>
        <dbReference type="SAM" id="MobiDB-lite"/>
    </source>
</evidence>
<evidence type="ECO:0000313" key="4">
    <source>
        <dbReference type="Proteomes" id="UP000799444"/>
    </source>
</evidence>
<organism evidence="3 4">
    <name type="scientific">Polyplosphaeria fusca</name>
    <dbReference type="NCBI Taxonomy" id="682080"/>
    <lineage>
        <taxon>Eukaryota</taxon>
        <taxon>Fungi</taxon>
        <taxon>Dikarya</taxon>
        <taxon>Ascomycota</taxon>
        <taxon>Pezizomycotina</taxon>
        <taxon>Dothideomycetes</taxon>
        <taxon>Pleosporomycetidae</taxon>
        <taxon>Pleosporales</taxon>
        <taxon>Tetraplosphaeriaceae</taxon>
        <taxon>Polyplosphaeria</taxon>
    </lineage>
</organism>
<feature type="region of interest" description="Disordered" evidence="1">
    <location>
        <begin position="11"/>
        <end position="30"/>
    </location>
</feature>
<name>A0A9P4V320_9PLEO</name>
<dbReference type="Gene3D" id="3.40.50.1820">
    <property type="entry name" value="alpha/beta hydrolase"/>
    <property type="match status" value="1"/>
</dbReference>
<dbReference type="Pfam" id="PF12697">
    <property type="entry name" value="Abhydrolase_6"/>
    <property type="match status" value="1"/>
</dbReference>
<dbReference type="OrthoDB" id="8119704at2759"/>
<reference evidence="3" key="1">
    <citation type="journal article" date="2020" name="Stud. Mycol.">
        <title>101 Dothideomycetes genomes: a test case for predicting lifestyles and emergence of pathogens.</title>
        <authorList>
            <person name="Haridas S."/>
            <person name="Albert R."/>
            <person name="Binder M."/>
            <person name="Bloem J."/>
            <person name="Labutti K."/>
            <person name="Salamov A."/>
            <person name="Andreopoulos B."/>
            <person name="Baker S."/>
            <person name="Barry K."/>
            <person name="Bills G."/>
            <person name="Bluhm B."/>
            <person name="Cannon C."/>
            <person name="Castanera R."/>
            <person name="Culley D."/>
            <person name="Daum C."/>
            <person name="Ezra D."/>
            <person name="Gonzalez J."/>
            <person name="Henrissat B."/>
            <person name="Kuo A."/>
            <person name="Liang C."/>
            <person name="Lipzen A."/>
            <person name="Lutzoni F."/>
            <person name="Magnuson J."/>
            <person name="Mondo S."/>
            <person name="Nolan M."/>
            <person name="Ohm R."/>
            <person name="Pangilinan J."/>
            <person name="Park H.-J."/>
            <person name="Ramirez L."/>
            <person name="Alfaro M."/>
            <person name="Sun H."/>
            <person name="Tritt A."/>
            <person name="Yoshinaga Y."/>
            <person name="Zwiers L.-H."/>
            <person name="Turgeon B."/>
            <person name="Goodwin S."/>
            <person name="Spatafora J."/>
            <person name="Crous P."/>
            <person name="Grigoriev I."/>
        </authorList>
    </citation>
    <scope>NUCLEOTIDE SEQUENCE</scope>
    <source>
        <strain evidence="3">CBS 125425</strain>
    </source>
</reference>
<evidence type="ECO:0000313" key="3">
    <source>
        <dbReference type="EMBL" id="KAF2736184.1"/>
    </source>
</evidence>
<dbReference type="EMBL" id="ML996128">
    <property type="protein sequence ID" value="KAF2736184.1"/>
    <property type="molecule type" value="Genomic_DNA"/>
</dbReference>
<comment type="caution">
    <text evidence="3">The sequence shown here is derived from an EMBL/GenBank/DDBJ whole genome shotgun (WGS) entry which is preliminary data.</text>
</comment>
<sequence length="360" mass="39178">MPFGPFTLTWHSPTPNPPNGTPLPPGLTRTTIPTPSGPLELLSALPSTPLPSSAPPLLFAHGGFGCAEIWSQYLLFFAARGYAAYAISYRGHGKSWYPGFWGMYFTSRGVLAGDLVAGVREVGRLEGVGEEGVVLVAHSAGAALSQYVLSRGMVRVRGFCMFGGVPGFGSVKVYSFWSLTAPIHFPYRLFHPRYILATTQQVRDAFFTKRTPLALVKRLEGLLSPYESMLWPMQMLPRVVTGPDVLASIVGWRPRASSAGKAGGVAPRLMVLAAEHDVLCTPAISLDAAQRYRGAFRALVAKKELDGISAKNLRTEAEEGGKWDGVGFKVVPGVAHHMQNEEDWERGAQEILRWVEDLRA</sequence>
<feature type="compositionally biased region" description="Pro residues" evidence="1">
    <location>
        <begin position="14"/>
        <end position="25"/>
    </location>
</feature>
<gene>
    <name evidence="3" type="ORF">EJ04DRAFT_463626</name>
</gene>